<name>A0ABS8TTU7_9GAMM</name>
<organism evidence="1 2">
    <name type="scientific">Xylella taiwanensis</name>
    <dbReference type="NCBI Taxonomy" id="1444770"/>
    <lineage>
        <taxon>Bacteria</taxon>
        <taxon>Pseudomonadati</taxon>
        <taxon>Pseudomonadota</taxon>
        <taxon>Gammaproteobacteria</taxon>
        <taxon>Lysobacterales</taxon>
        <taxon>Lysobacteraceae</taxon>
        <taxon>Xylella</taxon>
    </lineage>
</organism>
<protein>
    <submittedName>
        <fullName evidence="1">Uncharacterized protein</fullName>
    </submittedName>
</protein>
<keyword evidence="2" id="KW-1185">Reference proteome</keyword>
<gene>
    <name evidence="1" type="ORF">LPH55_03725</name>
</gene>
<accession>A0ABS8TTU7</accession>
<dbReference type="RefSeq" id="WP_152536667.1">
    <property type="nucleotide sequence ID" value="NZ_CP087676.1"/>
</dbReference>
<comment type="caution">
    <text evidence="1">The sequence shown here is derived from an EMBL/GenBank/DDBJ whole genome shotgun (WGS) entry which is preliminary data.</text>
</comment>
<proteinExistence type="predicted"/>
<dbReference type="Proteomes" id="UP001430701">
    <property type="component" value="Unassembled WGS sequence"/>
</dbReference>
<evidence type="ECO:0000313" key="2">
    <source>
        <dbReference type="Proteomes" id="UP001430701"/>
    </source>
</evidence>
<sequence length="152" mass="16635">MSETPSLKMEDEVYAGGAGRFRRDGQHGAVTQGCRQRRLEAACSIGVHGGRGDGWRFGVAQLAVADSPEHSRSEVRIRMRAAQIVLRDALHSLEALHQCDDHLRHVAHDPARWNTCPRNYTSSTPAHSAWLASVHACRMPIPRPAVTLAAAV</sequence>
<dbReference type="EMBL" id="JAJPPU010000002">
    <property type="protein sequence ID" value="MCD8472603.1"/>
    <property type="molecule type" value="Genomic_DNA"/>
</dbReference>
<reference evidence="1" key="1">
    <citation type="submission" date="2021-11" db="EMBL/GenBank/DDBJ databases">
        <title>Genome sequence of Xylella taiwanensis PLS432.</title>
        <authorList>
            <person name="Weng L.-W."/>
            <person name="Su C.-C."/>
            <person name="Tsai C.-W."/>
            <person name="Kuo C.-H."/>
        </authorList>
    </citation>
    <scope>NUCLEOTIDE SEQUENCE</scope>
    <source>
        <strain evidence="1">PLS432</strain>
    </source>
</reference>
<evidence type="ECO:0000313" key="1">
    <source>
        <dbReference type="EMBL" id="MCD8472603.1"/>
    </source>
</evidence>